<dbReference type="EMBL" id="CP003235">
    <property type="protein sequence ID" value="AFC28447.1"/>
    <property type="molecule type" value="Genomic_DNA"/>
</dbReference>
<dbReference type="PROSITE" id="PS50995">
    <property type="entry name" value="HTH_MARR_2"/>
    <property type="match status" value="1"/>
</dbReference>
<dbReference type="Pfam" id="PF01047">
    <property type="entry name" value="MarR"/>
    <property type="match status" value="1"/>
</dbReference>
<dbReference type="InterPro" id="IPR000835">
    <property type="entry name" value="HTH_MarR-typ"/>
</dbReference>
<name>H6NH05_9BACL</name>
<protein>
    <submittedName>
        <fullName evidence="5">MarR family transcriptional regulator</fullName>
    </submittedName>
</protein>
<dbReference type="GO" id="GO:0003677">
    <property type="term" value="F:DNA binding"/>
    <property type="evidence" value="ECO:0007669"/>
    <property type="project" value="UniProtKB-KW"/>
</dbReference>
<keyword evidence="3" id="KW-0804">Transcription</keyword>
<keyword evidence="2" id="KW-0238">DNA-binding</keyword>
<dbReference type="RefSeq" id="WP_014369046.1">
    <property type="nucleotide sequence ID" value="NC_016935.1"/>
</dbReference>
<dbReference type="AlphaFoldDB" id="H6NH05"/>
<organism evidence="5 6">
    <name type="scientific">Paenibacillus mucilaginosus 3016</name>
    <dbReference type="NCBI Taxonomy" id="1116391"/>
    <lineage>
        <taxon>Bacteria</taxon>
        <taxon>Bacillati</taxon>
        <taxon>Bacillota</taxon>
        <taxon>Bacilli</taxon>
        <taxon>Bacillales</taxon>
        <taxon>Paenibacillaceae</taxon>
        <taxon>Paenibacillus</taxon>
    </lineage>
</organism>
<dbReference type="Proteomes" id="UP000007523">
    <property type="component" value="Chromosome"/>
</dbReference>
<accession>H6NH05</accession>
<dbReference type="InterPro" id="IPR036390">
    <property type="entry name" value="WH_DNA-bd_sf"/>
</dbReference>
<keyword evidence="1" id="KW-0805">Transcription regulation</keyword>
<evidence type="ECO:0000256" key="3">
    <source>
        <dbReference type="ARBA" id="ARBA00023163"/>
    </source>
</evidence>
<dbReference type="Gene3D" id="1.10.10.10">
    <property type="entry name" value="Winged helix-like DNA-binding domain superfamily/Winged helix DNA-binding domain"/>
    <property type="match status" value="1"/>
</dbReference>
<evidence type="ECO:0000256" key="2">
    <source>
        <dbReference type="ARBA" id="ARBA00023125"/>
    </source>
</evidence>
<evidence type="ECO:0000259" key="4">
    <source>
        <dbReference type="PROSITE" id="PS50995"/>
    </source>
</evidence>
<keyword evidence="6" id="KW-1185">Reference proteome</keyword>
<sequence length="167" mass="18964">MERQDDETQLERKNGESSTNERYPVSFAIFMLARAHRGLAAQMLREIGLFAGQEIMLMQLWDQDGQSQQSLGRLIGLDHSTVAKSVKRMEEAGLVTRTRSPQDKRVTLVSLTDSGRELEAKVNDIWNRLERITAERLTEKERRLLVSLSYKIAAAIDEANSNSVSEE</sequence>
<dbReference type="PANTHER" id="PTHR42756">
    <property type="entry name" value="TRANSCRIPTIONAL REGULATOR, MARR"/>
    <property type="match status" value="1"/>
</dbReference>
<dbReference type="KEGG" id="pmq:PM3016_1522"/>
<dbReference type="SUPFAM" id="SSF46785">
    <property type="entry name" value="Winged helix' DNA-binding domain"/>
    <property type="match status" value="1"/>
</dbReference>
<proteinExistence type="predicted"/>
<evidence type="ECO:0000313" key="6">
    <source>
        <dbReference type="Proteomes" id="UP000007523"/>
    </source>
</evidence>
<evidence type="ECO:0000313" key="5">
    <source>
        <dbReference type="EMBL" id="AFC28447.1"/>
    </source>
</evidence>
<dbReference type="SMART" id="SM00347">
    <property type="entry name" value="HTH_MARR"/>
    <property type="match status" value="1"/>
</dbReference>
<gene>
    <name evidence="5" type="ORF">PM3016_1522</name>
</gene>
<dbReference type="GO" id="GO:0003700">
    <property type="term" value="F:DNA-binding transcription factor activity"/>
    <property type="evidence" value="ECO:0007669"/>
    <property type="project" value="InterPro"/>
</dbReference>
<evidence type="ECO:0000256" key="1">
    <source>
        <dbReference type="ARBA" id="ARBA00023015"/>
    </source>
</evidence>
<dbReference type="InterPro" id="IPR036388">
    <property type="entry name" value="WH-like_DNA-bd_sf"/>
</dbReference>
<dbReference type="PRINTS" id="PR00598">
    <property type="entry name" value="HTHMARR"/>
</dbReference>
<dbReference type="PROSITE" id="PS01117">
    <property type="entry name" value="HTH_MARR_1"/>
    <property type="match status" value="1"/>
</dbReference>
<reference evidence="5 6" key="1">
    <citation type="journal article" date="2012" name="J. Bacteriol.">
        <title>Complete Genome Sequence of Paenibacillus mucilaginosus 3016, a Bacterium Functional as Microbial Fertilizer.</title>
        <authorList>
            <person name="Ma M."/>
            <person name="Wang Z."/>
            <person name="Li L."/>
            <person name="Jiang X."/>
            <person name="Guan D."/>
            <person name="Cao F."/>
            <person name="Chen H."/>
            <person name="Wang X."/>
            <person name="Shen D."/>
            <person name="Du B."/>
            <person name="Li J."/>
        </authorList>
    </citation>
    <scope>NUCLEOTIDE SEQUENCE [LARGE SCALE GENOMIC DNA]</scope>
    <source>
        <strain evidence="5 6">3016</strain>
    </source>
</reference>
<dbReference type="STRING" id="1116391.PM3016_1522"/>
<dbReference type="PANTHER" id="PTHR42756:SF1">
    <property type="entry name" value="TRANSCRIPTIONAL REPRESSOR OF EMRAB OPERON"/>
    <property type="match status" value="1"/>
</dbReference>
<feature type="domain" description="HTH marR-type" evidence="4">
    <location>
        <begin position="22"/>
        <end position="154"/>
    </location>
</feature>
<dbReference type="InterPro" id="IPR023187">
    <property type="entry name" value="Tscrpt_reg_MarR-type_CS"/>
</dbReference>
<dbReference type="HOGENOM" id="CLU_083287_18_7_9"/>